<dbReference type="EMBL" id="PRLP01000035">
    <property type="protein sequence ID" value="PPC77001.1"/>
    <property type="molecule type" value="Genomic_DNA"/>
</dbReference>
<proteinExistence type="predicted"/>
<dbReference type="NCBIfam" id="NF038110">
    <property type="entry name" value="Lys_methyl_FliB"/>
    <property type="match status" value="1"/>
</dbReference>
<evidence type="ECO:0000313" key="1">
    <source>
        <dbReference type="EMBL" id="PPC77001.1"/>
    </source>
</evidence>
<accession>A0A2S5KQ90</accession>
<name>A0A2S5KQ90_9PROT</name>
<protein>
    <submittedName>
        <fullName evidence="1">Uncharacterized protein</fullName>
    </submittedName>
</protein>
<dbReference type="AlphaFoldDB" id="A0A2S5KQ90"/>
<dbReference type="Proteomes" id="UP000238196">
    <property type="component" value="Unassembled WGS sequence"/>
</dbReference>
<organism evidence="1 2">
    <name type="scientific">Proteobacteria bacterium 228</name>
    <dbReference type="NCBI Taxonomy" id="2083153"/>
    <lineage>
        <taxon>Bacteria</taxon>
        <taxon>Pseudomonadati</taxon>
        <taxon>Pseudomonadota</taxon>
    </lineage>
</organism>
<sequence>MAQPTTLAFAYIEEFRCLTDRCPDNCCHDDWRIAIDEKHARLYQHTYPALYDIIAKDDSGYHMRRDKAQCPALDQGLCAIHRDYGESLLSDTCMNYPRMYRAFDSFQTKAGTLSCPEIARKCLTDAHPFALVDSVLPDHHQDGQGLTQQQAQGLDAARWQQLQAALIGQILDSERSLPEVLQRLALQVEAMEQLPVTAWHTLLDSPVEWRPDSDANTPCSSTLPLVVLLEQLDRPGTPENIRQGVLNAFDVLPTEGQPDFRLQPRYQHYYAQFSKALDQRLQRYTAAEITRTGFPLLSSTSAGQDYGLSLREWFHTLVIRVMSLRLLVVINSSNSDATALATDEQWVEWVYQFSRKVNHQPVGPCELALRLELNEQGFSRLATCLDFTVL</sequence>
<gene>
    <name evidence="1" type="ORF">C4K68_11260</name>
</gene>
<reference evidence="1 2" key="1">
    <citation type="submission" date="2018-02" db="EMBL/GenBank/DDBJ databases">
        <title>novel marine gammaproteobacteria from coastal saline agro ecosystem.</title>
        <authorList>
            <person name="Krishnan R."/>
            <person name="Ramesh Kumar N."/>
        </authorList>
    </citation>
    <scope>NUCLEOTIDE SEQUENCE [LARGE SCALE GENOMIC DNA]</scope>
    <source>
        <strain evidence="1 2">228</strain>
    </source>
</reference>
<comment type="caution">
    <text evidence="1">The sequence shown here is derived from an EMBL/GenBank/DDBJ whole genome shotgun (WGS) entry which is preliminary data.</text>
</comment>
<evidence type="ECO:0000313" key="2">
    <source>
        <dbReference type="Proteomes" id="UP000238196"/>
    </source>
</evidence>
<dbReference type="OrthoDB" id="86584at2"/>